<dbReference type="RefSeq" id="WP_057749885.1">
    <property type="nucleotide sequence ID" value="NZ_LJYG01000086.1"/>
</dbReference>
<keyword evidence="2" id="KW-0238">DNA-binding</keyword>
<dbReference type="PANTHER" id="PTHR30154:SF34">
    <property type="entry name" value="TRANSCRIPTIONAL REGULATOR AZLB"/>
    <property type="match status" value="1"/>
</dbReference>
<protein>
    <submittedName>
        <fullName evidence="5">ArsR family transcriptional regulator</fullName>
    </submittedName>
</protein>
<dbReference type="InterPro" id="IPR011991">
    <property type="entry name" value="ArsR-like_HTH"/>
</dbReference>
<dbReference type="GO" id="GO:0043565">
    <property type="term" value="F:sequence-specific DNA binding"/>
    <property type="evidence" value="ECO:0007669"/>
    <property type="project" value="InterPro"/>
</dbReference>
<reference evidence="5 6" key="1">
    <citation type="submission" date="2015-09" db="EMBL/GenBank/DDBJ databases">
        <title>Draft Genome Sequence of Bradyrhizobium manausense Strain BR 3351T, a Novel Symbiotic Nitrogen-Fixing Alphaproteobacterium Isolated from Brazilian Amazon Rain Forest.</title>
        <authorList>
            <person name="De Araujo J.L."/>
            <person name="Zilli J.E."/>
        </authorList>
    </citation>
    <scope>NUCLEOTIDE SEQUENCE [LARGE SCALE GENOMIC DNA]</scope>
    <source>
        <strain evidence="5 6">BR3351</strain>
    </source>
</reference>
<dbReference type="PRINTS" id="PR00033">
    <property type="entry name" value="HTHASNC"/>
</dbReference>
<dbReference type="InterPro" id="IPR019887">
    <property type="entry name" value="Tscrpt_reg_AsnC/Lrp_C"/>
</dbReference>
<dbReference type="Pfam" id="PF01037">
    <property type="entry name" value="AsnC_trans_reg"/>
    <property type="match status" value="1"/>
</dbReference>
<dbReference type="GO" id="GO:0006355">
    <property type="term" value="P:regulation of DNA-templated transcription"/>
    <property type="evidence" value="ECO:0007669"/>
    <property type="project" value="UniProtKB-ARBA"/>
</dbReference>
<organism evidence="5 6">
    <name type="scientific">Bradyrhizobium manausense</name>
    <dbReference type="NCBI Taxonomy" id="989370"/>
    <lineage>
        <taxon>Bacteria</taxon>
        <taxon>Pseudomonadati</taxon>
        <taxon>Pseudomonadota</taxon>
        <taxon>Alphaproteobacteria</taxon>
        <taxon>Hyphomicrobiales</taxon>
        <taxon>Nitrobacteraceae</taxon>
        <taxon>Bradyrhizobium</taxon>
    </lineage>
</organism>
<evidence type="ECO:0000256" key="2">
    <source>
        <dbReference type="ARBA" id="ARBA00023125"/>
    </source>
</evidence>
<dbReference type="InterPro" id="IPR019888">
    <property type="entry name" value="Tscrpt_reg_AsnC-like"/>
</dbReference>
<dbReference type="Gene3D" id="3.30.70.920">
    <property type="match status" value="1"/>
</dbReference>
<dbReference type="PROSITE" id="PS50956">
    <property type="entry name" value="HTH_ASNC_2"/>
    <property type="match status" value="1"/>
</dbReference>
<evidence type="ECO:0000313" key="5">
    <source>
        <dbReference type="EMBL" id="KRQ10008.1"/>
    </source>
</evidence>
<evidence type="ECO:0000259" key="4">
    <source>
        <dbReference type="PROSITE" id="PS50956"/>
    </source>
</evidence>
<dbReference type="EMBL" id="LJYG01000086">
    <property type="protein sequence ID" value="KRQ10008.1"/>
    <property type="molecule type" value="Genomic_DNA"/>
</dbReference>
<dbReference type="InterPro" id="IPR036388">
    <property type="entry name" value="WH-like_DNA-bd_sf"/>
</dbReference>
<evidence type="ECO:0000256" key="1">
    <source>
        <dbReference type="ARBA" id="ARBA00023015"/>
    </source>
</evidence>
<keyword evidence="3" id="KW-0804">Transcription</keyword>
<comment type="caution">
    <text evidence="5">The sequence shown here is derived from an EMBL/GenBank/DDBJ whole genome shotgun (WGS) entry which is preliminary data.</text>
</comment>
<dbReference type="Gene3D" id="1.10.10.10">
    <property type="entry name" value="Winged helix-like DNA-binding domain superfamily/Winged helix DNA-binding domain"/>
    <property type="match status" value="1"/>
</dbReference>
<keyword evidence="6" id="KW-1185">Reference proteome</keyword>
<evidence type="ECO:0000256" key="3">
    <source>
        <dbReference type="ARBA" id="ARBA00023163"/>
    </source>
</evidence>
<proteinExistence type="predicted"/>
<dbReference type="InterPro" id="IPR011008">
    <property type="entry name" value="Dimeric_a/b-barrel"/>
</dbReference>
<gene>
    <name evidence="5" type="ORF">AOQ71_20250</name>
</gene>
<dbReference type="InterPro" id="IPR000485">
    <property type="entry name" value="AsnC-type_HTH_dom"/>
</dbReference>
<dbReference type="GO" id="GO:0043200">
    <property type="term" value="P:response to amino acid"/>
    <property type="evidence" value="ECO:0007669"/>
    <property type="project" value="TreeGrafter"/>
</dbReference>
<sequence length="163" mass="18656">MRYDRVDARILEIVQKNNRLTSDVMSELAGLSATACQRRLKRLRSDGFIEADVSIVSPKAVGRPIQMLVLVTMERERSDIIDRFKKDIKSSAEVVNGFYVTGDADFILYVTARTMEDYEQFTRRFFYKNPDIKCFKTMVVLDRVKAGFAIPVETPPCDSLSNL</sequence>
<accession>A0A0R3DJG5</accession>
<dbReference type="SUPFAM" id="SSF46785">
    <property type="entry name" value="Winged helix' DNA-binding domain"/>
    <property type="match status" value="1"/>
</dbReference>
<dbReference type="PANTHER" id="PTHR30154">
    <property type="entry name" value="LEUCINE-RESPONSIVE REGULATORY PROTEIN"/>
    <property type="match status" value="1"/>
</dbReference>
<dbReference type="OrthoDB" id="7856348at2"/>
<dbReference type="AlphaFoldDB" id="A0A0R3DJG5"/>
<evidence type="ECO:0000313" key="6">
    <source>
        <dbReference type="Proteomes" id="UP000051936"/>
    </source>
</evidence>
<dbReference type="Pfam" id="PF13412">
    <property type="entry name" value="HTH_24"/>
    <property type="match status" value="1"/>
</dbReference>
<dbReference type="SMART" id="SM00344">
    <property type="entry name" value="HTH_ASNC"/>
    <property type="match status" value="1"/>
</dbReference>
<dbReference type="InterPro" id="IPR036390">
    <property type="entry name" value="WH_DNA-bd_sf"/>
</dbReference>
<dbReference type="STRING" id="989370.AOQ71_20250"/>
<keyword evidence="1" id="KW-0805">Transcription regulation</keyword>
<dbReference type="SUPFAM" id="SSF54909">
    <property type="entry name" value="Dimeric alpha+beta barrel"/>
    <property type="match status" value="1"/>
</dbReference>
<dbReference type="Proteomes" id="UP000051936">
    <property type="component" value="Unassembled WGS sequence"/>
</dbReference>
<dbReference type="CDD" id="cd00090">
    <property type="entry name" value="HTH_ARSR"/>
    <property type="match status" value="1"/>
</dbReference>
<feature type="domain" description="HTH asnC-type" evidence="4">
    <location>
        <begin position="3"/>
        <end position="64"/>
    </location>
</feature>
<dbReference type="GO" id="GO:0005829">
    <property type="term" value="C:cytosol"/>
    <property type="evidence" value="ECO:0007669"/>
    <property type="project" value="TreeGrafter"/>
</dbReference>
<name>A0A0R3DJG5_9BRAD</name>